<dbReference type="AlphaFoldDB" id="A0A1H2XMK1"/>
<keyword evidence="2" id="KW-1003">Cell membrane</keyword>
<comment type="subcellular location">
    <subcellularLocation>
        <location evidence="1">Cell membrane</location>
        <topology evidence="1">Multi-pass membrane protein</topology>
    </subcellularLocation>
</comment>
<reference evidence="8" key="1">
    <citation type="submission" date="2016-10" db="EMBL/GenBank/DDBJ databases">
        <authorList>
            <person name="Varghese N."/>
            <person name="Submissions S."/>
        </authorList>
    </citation>
    <scope>NUCLEOTIDE SEQUENCE [LARGE SCALE GENOMIC DNA]</scope>
    <source>
        <strain evidence="8">DSM 26922</strain>
    </source>
</reference>
<evidence type="ECO:0000256" key="5">
    <source>
        <dbReference type="ARBA" id="ARBA00023136"/>
    </source>
</evidence>
<keyword evidence="3 6" id="KW-0812">Transmembrane</keyword>
<keyword evidence="4 6" id="KW-1133">Transmembrane helix</keyword>
<feature type="transmembrane region" description="Helical" evidence="6">
    <location>
        <begin position="99"/>
        <end position="121"/>
    </location>
</feature>
<keyword evidence="8" id="KW-1185">Reference proteome</keyword>
<dbReference type="InterPro" id="IPR030923">
    <property type="entry name" value="LptG"/>
</dbReference>
<evidence type="ECO:0000256" key="3">
    <source>
        <dbReference type="ARBA" id="ARBA00022692"/>
    </source>
</evidence>
<dbReference type="RefSeq" id="WP_089946829.1">
    <property type="nucleotide sequence ID" value="NZ_FNOI01000003.1"/>
</dbReference>
<gene>
    <name evidence="7" type="ORF">SAMN04488001_2048</name>
</gene>
<dbReference type="EMBL" id="FNOI01000003">
    <property type="protein sequence ID" value="SDW94121.1"/>
    <property type="molecule type" value="Genomic_DNA"/>
</dbReference>
<feature type="transmembrane region" description="Helical" evidence="6">
    <location>
        <begin position="310"/>
        <end position="329"/>
    </location>
</feature>
<name>A0A1H2XMK1_9RHOB</name>
<dbReference type="Pfam" id="PF03739">
    <property type="entry name" value="LptF_LptG"/>
    <property type="match status" value="1"/>
</dbReference>
<keyword evidence="5 6" id="KW-0472">Membrane</keyword>
<dbReference type="Proteomes" id="UP000199441">
    <property type="component" value="Unassembled WGS sequence"/>
</dbReference>
<feature type="transmembrane region" description="Helical" evidence="6">
    <location>
        <begin position="276"/>
        <end position="298"/>
    </location>
</feature>
<dbReference type="PANTHER" id="PTHR33529">
    <property type="entry name" value="SLR0882 PROTEIN-RELATED"/>
    <property type="match status" value="1"/>
</dbReference>
<dbReference type="OrthoDB" id="9798468at2"/>
<feature type="transmembrane region" description="Helical" evidence="6">
    <location>
        <begin position="341"/>
        <end position="360"/>
    </location>
</feature>
<dbReference type="STRING" id="670155.SAMN04488001_2048"/>
<evidence type="ECO:0000256" key="4">
    <source>
        <dbReference type="ARBA" id="ARBA00022989"/>
    </source>
</evidence>
<dbReference type="GO" id="GO:0043190">
    <property type="term" value="C:ATP-binding cassette (ABC) transporter complex"/>
    <property type="evidence" value="ECO:0007669"/>
    <property type="project" value="InterPro"/>
</dbReference>
<evidence type="ECO:0000256" key="1">
    <source>
        <dbReference type="ARBA" id="ARBA00004651"/>
    </source>
</evidence>
<feature type="transmembrane region" description="Helical" evidence="6">
    <location>
        <begin position="12"/>
        <end position="32"/>
    </location>
</feature>
<evidence type="ECO:0000313" key="8">
    <source>
        <dbReference type="Proteomes" id="UP000199441"/>
    </source>
</evidence>
<sequence length="365" mass="40014">MRLDLYFARRFVWSFTLVFGVFFGIVLLIDLVEQMRRFDNEQVGVMEAGQLALLNAPDTMYRMLPLLVVLATITMFLGLARTSELVVTRASGRSALRSLAAPVLTALLFGALGVAVLNPIVAATSKKFEVVSSKYANTGGSVSSVSEEGLWLRQASAGGQVVIRAARSNLDGTRFFGVTFYGFNVTGTLKYRVEAAEALLEPGTWVLSKAKRWTFADLENPESGAVLHPKLEIPSDLTRDQIRDSFGNPSSISIWELPKFIRQLDRAGFSALQHRVWLHMELANPVLLAAMVLIGAGFTMRHTRFGRTGLMVLFAVLMGFGIFFLRNFAQVLGQNGQIPVLVAAWAPPLAGIFMSLGLLLHTEDG</sequence>
<proteinExistence type="predicted"/>
<dbReference type="InterPro" id="IPR005495">
    <property type="entry name" value="LptG/LptF_permease"/>
</dbReference>
<dbReference type="PANTHER" id="PTHR33529:SF2">
    <property type="entry name" value="LIPOPOLYSACCHARIDE EXPORT SYSTEM PERMEASE PROTEIN LPTG"/>
    <property type="match status" value="1"/>
</dbReference>
<evidence type="ECO:0000313" key="7">
    <source>
        <dbReference type="EMBL" id="SDW94121.1"/>
    </source>
</evidence>
<evidence type="ECO:0000256" key="2">
    <source>
        <dbReference type="ARBA" id="ARBA00022475"/>
    </source>
</evidence>
<feature type="transmembrane region" description="Helical" evidence="6">
    <location>
        <begin position="60"/>
        <end position="79"/>
    </location>
</feature>
<evidence type="ECO:0000256" key="6">
    <source>
        <dbReference type="SAM" id="Phobius"/>
    </source>
</evidence>
<dbReference type="NCBIfam" id="TIGR04408">
    <property type="entry name" value="LptG_lptG"/>
    <property type="match status" value="1"/>
</dbReference>
<organism evidence="7 8">
    <name type="scientific">Litoreibacter albidus</name>
    <dbReference type="NCBI Taxonomy" id="670155"/>
    <lineage>
        <taxon>Bacteria</taxon>
        <taxon>Pseudomonadati</taxon>
        <taxon>Pseudomonadota</taxon>
        <taxon>Alphaproteobacteria</taxon>
        <taxon>Rhodobacterales</taxon>
        <taxon>Roseobacteraceae</taxon>
        <taxon>Litoreibacter</taxon>
    </lineage>
</organism>
<protein>
    <submittedName>
        <fullName evidence="7">Lipopolysaccharide export system permease protein</fullName>
    </submittedName>
</protein>
<dbReference type="GO" id="GO:0055085">
    <property type="term" value="P:transmembrane transport"/>
    <property type="evidence" value="ECO:0007669"/>
    <property type="project" value="InterPro"/>
</dbReference>
<dbReference type="GO" id="GO:0015920">
    <property type="term" value="P:lipopolysaccharide transport"/>
    <property type="evidence" value="ECO:0007669"/>
    <property type="project" value="TreeGrafter"/>
</dbReference>
<accession>A0A1H2XMK1</accession>